<organism evidence="2">
    <name type="scientific">Magallana gigas</name>
    <name type="common">Pacific oyster</name>
    <name type="synonym">Crassostrea gigas</name>
    <dbReference type="NCBI Taxonomy" id="29159"/>
    <lineage>
        <taxon>Eukaryota</taxon>
        <taxon>Metazoa</taxon>
        <taxon>Spiralia</taxon>
        <taxon>Lophotrochozoa</taxon>
        <taxon>Mollusca</taxon>
        <taxon>Bivalvia</taxon>
        <taxon>Autobranchia</taxon>
        <taxon>Pteriomorphia</taxon>
        <taxon>Ostreida</taxon>
        <taxon>Ostreoidea</taxon>
        <taxon>Ostreidae</taxon>
        <taxon>Magallana</taxon>
    </lineage>
</organism>
<protein>
    <recommendedName>
        <fullName evidence="1">MACPF domain-containing protein</fullName>
    </recommendedName>
</protein>
<dbReference type="Pfam" id="PF01823">
    <property type="entry name" value="MACPF"/>
    <property type="match status" value="1"/>
</dbReference>
<proteinExistence type="predicted"/>
<evidence type="ECO:0000313" key="2">
    <source>
        <dbReference type="EMBL" id="EKC40470.1"/>
    </source>
</evidence>
<dbReference type="InParanoid" id="K1RGB4"/>
<dbReference type="EMBL" id="JH816838">
    <property type="protein sequence ID" value="EKC40470.1"/>
    <property type="molecule type" value="Genomic_DNA"/>
</dbReference>
<reference evidence="2" key="1">
    <citation type="journal article" date="2012" name="Nature">
        <title>The oyster genome reveals stress adaptation and complexity of shell formation.</title>
        <authorList>
            <person name="Zhang G."/>
            <person name="Fang X."/>
            <person name="Guo X."/>
            <person name="Li L."/>
            <person name="Luo R."/>
            <person name="Xu F."/>
            <person name="Yang P."/>
            <person name="Zhang L."/>
            <person name="Wang X."/>
            <person name="Qi H."/>
            <person name="Xiong Z."/>
            <person name="Que H."/>
            <person name="Xie Y."/>
            <person name="Holland P.W."/>
            <person name="Paps J."/>
            <person name="Zhu Y."/>
            <person name="Wu F."/>
            <person name="Chen Y."/>
            <person name="Wang J."/>
            <person name="Peng C."/>
            <person name="Meng J."/>
            <person name="Yang L."/>
            <person name="Liu J."/>
            <person name="Wen B."/>
            <person name="Zhang N."/>
            <person name="Huang Z."/>
            <person name="Zhu Q."/>
            <person name="Feng Y."/>
            <person name="Mount A."/>
            <person name="Hedgecock D."/>
            <person name="Xu Z."/>
            <person name="Liu Y."/>
            <person name="Domazet-Loso T."/>
            <person name="Du Y."/>
            <person name="Sun X."/>
            <person name="Zhang S."/>
            <person name="Liu B."/>
            <person name="Cheng P."/>
            <person name="Jiang X."/>
            <person name="Li J."/>
            <person name="Fan D."/>
            <person name="Wang W."/>
            <person name="Fu W."/>
            <person name="Wang T."/>
            <person name="Wang B."/>
            <person name="Zhang J."/>
            <person name="Peng Z."/>
            <person name="Li Y."/>
            <person name="Li N."/>
            <person name="Wang J."/>
            <person name="Chen M."/>
            <person name="He Y."/>
            <person name="Tan F."/>
            <person name="Song X."/>
            <person name="Zheng Q."/>
            <person name="Huang R."/>
            <person name="Yang H."/>
            <person name="Du X."/>
            <person name="Chen L."/>
            <person name="Yang M."/>
            <person name="Gaffney P.M."/>
            <person name="Wang S."/>
            <person name="Luo L."/>
            <person name="She Z."/>
            <person name="Ming Y."/>
            <person name="Huang W."/>
            <person name="Zhang S."/>
            <person name="Huang B."/>
            <person name="Zhang Y."/>
            <person name="Qu T."/>
            <person name="Ni P."/>
            <person name="Miao G."/>
            <person name="Wang J."/>
            <person name="Wang Q."/>
            <person name="Steinberg C.E."/>
            <person name="Wang H."/>
            <person name="Li N."/>
            <person name="Qian L."/>
            <person name="Zhang G."/>
            <person name="Li Y."/>
            <person name="Yang H."/>
            <person name="Liu X."/>
            <person name="Wang J."/>
            <person name="Yin Y."/>
            <person name="Wang J."/>
        </authorList>
    </citation>
    <scope>NUCLEOTIDE SEQUENCE [LARGE SCALE GENOMIC DNA]</scope>
    <source>
        <strain evidence="2">05x7-T-G4-1.051#20</strain>
    </source>
</reference>
<dbReference type="InterPro" id="IPR020864">
    <property type="entry name" value="MACPF"/>
</dbReference>
<evidence type="ECO:0000259" key="1">
    <source>
        <dbReference type="Pfam" id="PF01823"/>
    </source>
</evidence>
<dbReference type="AlphaFoldDB" id="K1RGB4"/>
<sequence>MSLRGVLSLFLCIHGYRPVAMQEENSNSTAITLDELVNGFRFQQLQLSTTMMNASIHARLPEKLAAAEAKEADQREAKASRAYHEAKTPFIATTSRYNLGYIGRGYDLFKGNPLTDDGVVDQGFRLPIMELPYTHKFTADGNYRIPDNVDVISESSAKFGSSLHTVQSESDYKKMLSVDASVNAHGGGWGGSASFSASASYQKNSREIQKGETTTLNVVSRAVVYRARMSETSKLSKVAAQASFSGFGASGGGGLSVGVSSKDEAFNRVQNTSKEQYEYYIGGNPPSGDISKGTTESLREWARSADEKPVPIQYKMSSIESLLRPGYFKDITYGEGVKIQETFRRESFIVIFQGDNLLTGKALFNDVNNAPTDKLMDAFDNKDGLKYSSPGDLSGMSIFLRSDKGSEGTVVFPVKHQCQHRYGHKWYYSAFTDRFIGEPKKFYFMTIAGVLSPNNATLSRSRGKAEGNSCEGDNKLAIVFIVSCSDIIYPGFEGLSFMTSVGEKYFVSFTVEVMITTVTISTKKPYQAEMLRVEYINRNSSKFQILQNFIKSPGSGSITKLELKFPAMYLTSVKVYFDSAADFPQNIDSFLVSGCPAALLEKEPQDTKAEEWNLKLSENEIQTYPYLSVITTQYNGSNFDSIFADFERPFTVNDYKAVITIDRNKRGCMIDEDYIQNYLMTTDEIEGLKFGNTRVSLSQNSVSVTTSVTAMNKIMYDQNMPAFDSILRMAVQQFPCNDGRLTPAFALHRSSEESGLSSVAKAVIAVLGIIAACAFILAIIAFVRFRQIKKASLEEGSRRLVDANVYGGEPRTDESLFTNKAFDDTQGGHTGAPSILPPRQRRLT</sequence>
<feature type="domain" description="MACPF" evidence="1">
    <location>
        <begin position="237"/>
        <end position="325"/>
    </location>
</feature>
<dbReference type="HOGENOM" id="CLU_337476_0_0_1"/>
<name>K1RGB4_MAGGI</name>
<gene>
    <name evidence="2" type="ORF">CGI_10008794</name>
</gene>
<accession>K1RGB4</accession>